<gene>
    <name evidence="1" type="ORF">LCGC14_0787570</name>
</gene>
<proteinExistence type="predicted"/>
<organism evidence="1">
    <name type="scientific">marine sediment metagenome</name>
    <dbReference type="NCBI Taxonomy" id="412755"/>
    <lineage>
        <taxon>unclassified sequences</taxon>
        <taxon>metagenomes</taxon>
        <taxon>ecological metagenomes</taxon>
    </lineage>
</organism>
<sequence length="116" mass="13419">MNIEGDTPSFYCQICGIPFVPNNCFGYGGRVCGKECNEEYGWVKTLMILKKKYYMDPRRSPYTETINDTPSIGSEVAFIQRWGTKEEIFGTYTANGFETKDKVYGHSMDVIRWRLQ</sequence>
<evidence type="ECO:0000313" key="1">
    <source>
        <dbReference type="EMBL" id="KKN35046.1"/>
    </source>
</evidence>
<protein>
    <submittedName>
        <fullName evidence="1">Uncharacterized protein</fullName>
    </submittedName>
</protein>
<name>A0A0F9SDG6_9ZZZZ</name>
<comment type="caution">
    <text evidence="1">The sequence shown here is derived from an EMBL/GenBank/DDBJ whole genome shotgun (WGS) entry which is preliminary data.</text>
</comment>
<reference evidence="1" key="1">
    <citation type="journal article" date="2015" name="Nature">
        <title>Complex archaea that bridge the gap between prokaryotes and eukaryotes.</title>
        <authorList>
            <person name="Spang A."/>
            <person name="Saw J.H."/>
            <person name="Jorgensen S.L."/>
            <person name="Zaremba-Niedzwiedzka K."/>
            <person name="Martijn J."/>
            <person name="Lind A.E."/>
            <person name="van Eijk R."/>
            <person name="Schleper C."/>
            <person name="Guy L."/>
            <person name="Ettema T.J."/>
        </authorList>
    </citation>
    <scope>NUCLEOTIDE SEQUENCE</scope>
</reference>
<dbReference type="AlphaFoldDB" id="A0A0F9SDG6"/>
<accession>A0A0F9SDG6</accession>
<dbReference type="EMBL" id="LAZR01002067">
    <property type="protein sequence ID" value="KKN35046.1"/>
    <property type="molecule type" value="Genomic_DNA"/>
</dbReference>